<dbReference type="EMBL" id="VAFM01000002">
    <property type="protein sequence ID" value="TKW60911.1"/>
    <property type="molecule type" value="Genomic_DNA"/>
</dbReference>
<dbReference type="Pfam" id="PF04972">
    <property type="entry name" value="BON"/>
    <property type="match status" value="2"/>
</dbReference>
<organism evidence="2 3">
    <name type="scientific">Blastochloris viridis</name>
    <name type="common">Rhodopseudomonas viridis</name>
    <dbReference type="NCBI Taxonomy" id="1079"/>
    <lineage>
        <taxon>Bacteria</taxon>
        <taxon>Pseudomonadati</taxon>
        <taxon>Pseudomonadota</taxon>
        <taxon>Alphaproteobacteria</taxon>
        <taxon>Hyphomicrobiales</taxon>
        <taxon>Blastochloridaceae</taxon>
        <taxon>Blastochloris</taxon>
    </lineage>
</organism>
<dbReference type="Proteomes" id="UP000320948">
    <property type="component" value="Unassembled WGS sequence"/>
</dbReference>
<dbReference type="InterPro" id="IPR007055">
    <property type="entry name" value="BON_dom"/>
</dbReference>
<accession>A0A6N4RCE0</accession>
<evidence type="ECO:0000313" key="2">
    <source>
        <dbReference type="EMBL" id="TKW60911.1"/>
    </source>
</evidence>
<feature type="domain" description="BON" evidence="1">
    <location>
        <begin position="128"/>
        <end position="196"/>
    </location>
</feature>
<reference evidence="2 3" key="1">
    <citation type="journal article" date="2017" name="Nat. Commun.">
        <title>In situ click chemistry generation of cyclooxygenase-2 inhibitors.</title>
        <authorList>
            <person name="Bhardwaj A."/>
            <person name="Kaur J."/>
            <person name="Wuest M."/>
            <person name="Wuest F."/>
        </authorList>
    </citation>
    <scope>NUCLEOTIDE SEQUENCE [LARGE SCALE GENOMIC DNA]</scope>
    <source>
        <strain evidence="2">S2_018_000_R2_106</strain>
    </source>
</reference>
<evidence type="ECO:0000313" key="3">
    <source>
        <dbReference type="Proteomes" id="UP000320948"/>
    </source>
</evidence>
<proteinExistence type="predicted"/>
<gene>
    <name evidence="2" type="ORF">DI628_08480</name>
</gene>
<dbReference type="AlphaFoldDB" id="A0A6N4RCE0"/>
<comment type="caution">
    <text evidence="2">The sequence shown here is derived from an EMBL/GenBank/DDBJ whole genome shotgun (WGS) entry which is preliminary data.</text>
</comment>
<feature type="domain" description="BON" evidence="1">
    <location>
        <begin position="51"/>
        <end position="119"/>
    </location>
</feature>
<name>A0A6N4RCE0_BLAVI</name>
<dbReference type="PROSITE" id="PS51257">
    <property type="entry name" value="PROKAR_LIPOPROTEIN"/>
    <property type="match status" value="1"/>
</dbReference>
<dbReference type="Gene3D" id="3.40.1520.20">
    <property type="match status" value="1"/>
</dbReference>
<dbReference type="PROSITE" id="PS50914">
    <property type="entry name" value="BON"/>
    <property type="match status" value="2"/>
</dbReference>
<dbReference type="PANTHER" id="PTHR34606:SF15">
    <property type="entry name" value="BON DOMAIN-CONTAINING PROTEIN"/>
    <property type="match status" value="1"/>
</dbReference>
<protein>
    <submittedName>
        <fullName evidence="2">BON domain-containing protein</fullName>
    </submittedName>
</protein>
<sequence length="210" mass="22678">MFASPLRSTALATTLVLSTLLGGCAAPLIIGGAATAGYVGLQNRTTQQIAADTEVKLRIKDALTQARGNYFVDVGIDVFYGNVLLTGVVPTQAEGEQVLDLARRTVGVQKVYNELFVGSAYTAGQKAKDAWISAQIQPRLLGAKDAYPLNYLITVVNNHVYIMGDALTQGEKDHVLHILRTTRGVQQVHDYLVIKGVNPDDDRANVVKRN</sequence>
<evidence type="ECO:0000259" key="1">
    <source>
        <dbReference type="PROSITE" id="PS50914"/>
    </source>
</evidence>
<dbReference type="PANTHER" id="PTHR34606">
    <property type="entry name" value="BON DOMAIN-CONTAINING PROTEIN"/>
    <property type="match status" value="1"/>
</dbReference>
<dbReference type="InterPro" id="IPR051686">
    <property type="entry name" value="Lipoprotein_DolP"/>
</dbReference>